<evidence type="ECO:0000259" key="4">
    <source>
        <dbReference type="Pfam" id="PF25461"/>
    </source>
</evidence>
<proteinExistence type="predicted"/>
<evidence type="ECO:0000313" key="6">
    <source>
        <dbReference type="Proteomes" id="UP000251584"/>
    </source>
</evidence>
<evidence type="ECO:0000256" key="2">
    <source>
        <dbReference type="ARBA" id="ARBA00023134"/>
    </source>
</evidence>
<dbReference type="SUPFAM" id="SSF50465">
    <property type="entry name" value="EF-Tu/eEF-1alpha/eIF2-gamma C-terminal domain"/>
    <property type="match status" value="1"/>
</dbReference>
<accession>A0A2X2WXD5</accession>
<evidence type="ECO:0000313" key="5">
    <source>
        <dbReference type="EMBL" id="SQB40495.1"/>
    </source>
</evidence>
<keyword evidence="1" id="KW-0547">Nucleotide-binding</keyword>
<dbReference type="AlphaFoldDB" id="A0A2X2WXD5"/>
<keyword evidence="2" id="KW-0342">GTP-binding</keyword>
<dbReference type="Pfam" id="PF21458">
    <property type="entry name" value="WHD_1st_3rd_SelB"/>
    <property type="match status" value="1"/>
</dbReference>
<name>A0A2X2WXD5_CITKO</name>
<dbReference type="EMBL" id="UAVY01000010">
    <property type="protein sequence ID" value="SQB40495.1"/>
    <property type="molecule type" value="Genomic_DNA"/>
</dbReference>
<dbReference type="Proteomes" id="UP000251584">
    <property type="component" value="Unassembled WGS sequence"/>
</dbReference>
<dbReference type="Pfam" id="PF25461">
    <property type="entry name" value="Beta-barrel_SelB"/>
    <property type="match status" value="1"/>
</dbReference>
<reference evidence="5 6" key="1">
    <citation type="submission" date="2018-06" db="EMBL/GenBank/DDBJ databases">
        <authorList>
            <consortium name="Pathogen Informatics"/>
            <person name="Doyle S."/>
        </authorList>
    </citation>
    <scope>NUCLEOTIDE SEQUENCE [LARGE SCALE GENOMIC DNA]</scope>
    <source>
        <strain evidence="5 6">NCTC10786</strain>
    </source>
</reference>
<feature type="domain" description="Selenocysteine-specific elongation factor first winged helix" evidence="3">
    <location>
        <begin position="72"/>
        <end position="119"/>
    </location>
</feature>
<feature type="domain" description="Selenocysteine-specific elongation factor beta-barrel" evidence="4">
    <location>
        <begin position="2"/>
        <end position="66"/>
    </location>
</feature>
<evidence type="ECO:0000256" key="1">
    <source>
        <dbReference type="ARBA" id="ARBA00022741"/>
    </source>
</evidence>
<dbReference type="InterPro" id="IPR057335">
    <property type="entry name" value="Beta-barrel_SelB"/>
</dbReference>
<dbReference type="GO" id="GO:0005525">
    <property type="term" value="F:GTP binding"/>
    <property type="evidence" value="ECO:0007669"/>
    <property type="project" value="UniProtKB-KW"/>
</dbReference>
<organism evidence="5 6">
    <name type="scientific">Citrobacter koseri</name>
    <name type="common">Citrobacter diversus</name>
    <dbReference type="NCBI Taxonomy" id="545"/>
    <lineage>
        <taxon>Bacteria</taxon>
        <taxon>Pseudomonadati</taxon>
        <taxon>Pseudomonadota</taxon>
        <taxon>Gammaproteobacteria</taxon>
        <taxon>Enterobacterales</taxon>
        <taxon>Enterobacteriaceae</taxon>
        <taxon>Citrobacter</taxon>
    </lineage>
</organism>
<protein>
    <submittedName>
        <fullName evidence="5">Selenocysteinyl-tRNA-specific translation factor</fullName>
    </submittedName>
</protein>
<gene>
    <name evidence="5" type="primary">selB_2</name>
    <name evidence="5" type="ORF">NCTC10786_05600</name>
</gene>
<sequence>MQWQPLHIHHAASHVTGRISLLEGTLAELVFDTPLWLADNDRLVLRDISARTTLAGARVVTLNSPRRGKRKPEYLQWLSALENARDDSAALATHLERGAVNIPDFVWARQLNGDGMRQLIEQHGFYSGGLQPVECPCRRALAA</sequence>
<evidence type="ECO:0000259" key="3">
    <source>
        <dbReference type="Pfam" id="PF21458"/>
    </source>
</evidence>
<dbReference type="InterPro" id="IPR048649">
    <property type="entry name" value="WHD_1st_3rd_SelB"/>
</dbReference>
<dbReference type="InterPro" id="IPR009001">
    <property type="entry name" value="Transl_elong_EF1A/Init_IF2_C"/>
</dbReference>